<evidence type="ECO:0000313" key="12">
    <source>
        <dbReference type="EMBL" id="CCO19682.1"/>
    </source>
</evidence>
<dbReference type="PROSITE" id="PS00666">
    <property type="entry name" value="DHDPS_2"/>
    <property type="match status" value="1"/>
</dbReference>
<keyword evidence="13" id="KW-1185">Reference proteome</keyword>
<evidence type="ECO:0000256" key="3">
    <source>
        <dbReference type="ARBA" id="ARBA00007592"/>
    </source>
</evidence>
<evidence type="ECO:0000256" key="11">
    <source>
        <dbReference type="SAM" id="MobiDB-lite"/>
    </source>
</evidence>
<dbReference type="GO" id="GO:0008840">
    <property type="term" value="F:4-hydroxy-tetrahydrodipicolinate synthase activity"/>
    <property type="evidence" value="ECO:0007669"/>
    <property type="project" value="UniProtKB-EC"/>
</dbReference>
<comment type="pathway">
    <text evidence="2">Amino-acid biosynthesis; L-lysine biosynthesis via DAP pathway; (S)-tetrahydrodipicolinate from L-aspartate: step 3/4.</text>
</comment>
<evidence type="ECO:0000256" key="1">
    <source>
        <dbReference type="ARBA" id="ARBA00003294"/>
    </source>
</evidence>
<evidence type="ECO:0000313" key="13">
    <source>
        <dbReference type="Proteomes" id="UP000198341"/>
    </source>
</evidence>
<evidence type="ECO:0000256" key="2">
    <source>
        <dbReference type="ARBA" id="ARBA00005120"/>
    </source>
</evidence>
<evidence type="ECO:0000256" key="8">
    <source>
        <dbReference type="ARBA" id="ARBA00023239"/>
    </source>
</evidence>
<proteinExistence type="inferred from homology"/>
<dbReference type="PANTHER" id="PTHR12128:SF15">
    <property type="entry name" value="4-HYDROXY-TETRAHYDRODIPICOLINATE SYNTHASE 1, CHLOROPLASTIC"/>
    <property type="match status" value="1"/>
</dbReference>
<evidence type="ECO:0000256" key="9">
    <source>
        <dbReference type="ARBA" id="ARBA00023270"/>
    </source>
</evidence>
<dbReference type="KEGG" id="bpg:Bathy14g01090"/>
<dbReference type="InterPro" id="IPR002220">
    <property type="entry name" value="DapA-like"/>
</dbReference>
<keyword evidence="8" id="KW-0456">Lyase</keyword>
<dbReference type="GO" id="GO:0009089">
    <property type="term" value="P:lysine biosynthetic process via diaminopimelate"/>
    <property type="evidence" value="ECO:0007669"/>
    <property type="project" value="UniProtKB-UniPathway"/>
</dbReference>
<feature type="compositionally biased region" description="Polar residues" evidence="11">
    <location>
        <begin position="27"/>
        <end position="37"/>
    </location>
</feature>
<feature type="compositionally biased region" description="Low complexity" evidence="11">
    <location>
        <begin position="38"/>
        <end position="47"/>
    </location>
</feature>
<dbReference type="Pfam" id="PF00701">
    <property type="entry name" value="DHDPS"/>
    <property type="match status" value="1"/>
</dbReference>
<dbReference type="SMART" id="SM01130">
    <property type="entry name" value="DHDPS"/>
    <property type="match status" value="1"/>
</dbReference>
<keyword evidence="7" id="KW-0457">Lysine biosynthesis</keyword>
<evidence type="ECO:0000256" key="4">
    <source>
        <dbReference type="ARBA" id="ARBA00012086"/>
    </source>
</evidence>
<comment type="similarity">
    <text evidence="3">Belongs to the DapA family.</text>
</comment>
<dbReference type="PROSITE" id="PS00665">
    <property type="entry name" value="DHDPS_1"/>
    <property type="match status" value="1"/>
</dbReference>
<dbReference type="eggNOG" id="ENOG502QQ8M">
    <property type="taxonomic scope" value="Eukaryota"/>
</dbReference>
<evidence type="ECO:0000256" key="10">
    <source>
        <dbReference type="ARBA" id="ARBA00047836"/>
    </source>
</evidence>
<name>K8EN63_9CHLO</name>
<comment type="function">
    <text evidence="1">Catalyzes the condensation of (S)-aspartate-beta-semialdehyde [(S)-ASA] and pyruvate to 4-hydroxy-tetrahydrodipicolinate (HTPA).</text>
</comment>
<dbReference type="NCBIfam" id="TIGR00674">
    <property type="entry name" value="dapA"/>
    <property type="match status" value="1"/>
</dbReference>
<dbReference type="EC" id="4.3.3.7" evidence="4"/>
<dbReference type="PRINTS" id="PR00146">
    <property type="entry name" value="DHPICSNTHASE"/>
</dbReference>
<reference evidence="12 13" key="1">
    <citation type="submission" date="2011-10" db="EMBL/GenBank/DDBJ databases">
        <authorList>
            <person name="Genoscope - CEA"/>
        </authorList>
    </citation>
    <scope>NUCLEOTIDE SEQUENCE [LARGE SCALE GENOMIC DNA]</scope>
    <source>
        <strain evidence="12 13">RCC 1105</strain>
    </source>
</reference>
<comment type="catalytic activity">
    <reaction evidence="10">
        <text>L-aspartate 4-semialdehyde + pyruvate = (2S,4S)-4-hydroxy-2,3,4,5-tetrahydrodipicolinate + H2O + H(+)</text>
        <dbReference type="Rhea" id="RHEA:34171"/>
        <dbReference type="ChEBI" id="CHEBI:15361"/>
        <dbReference type="ChEBI" id="CHEBI:15377"/>
        <dbReference type="ChEBI" id="CHEBI:15378"/>
        <dbReference type="ChEBI" id="CHEBI:67139"/>
        <dbReference type="ChEBI" id="CHEBI:537519"/>
        <dbReference type="EC" id="4.3.3.7"/>
    </reaction>
</comment>
<keyword evidence="6" id="KW-0220">Diaminopimelate biosynthesis</keyword>
<dbReference type="HAMAP" id="MF_00418">
    <property type="entry name" value="DapA"/>
    <property type="match status" value="1"/>
</dbReference>
<dbReference type="SUPFAM" id="SSF51569">
    <property type="entry name" value="Aldolase"/>
    <property type="match status" value="1"/>
</dbReference>
<keyword evidence="5" id="KW-0028">Amino-acid biosynthesis</keyword>
<dbReference type="GO" id="GO:0019877">
    <property type="term" value="P:diaminopimelate biosynthetic process"/>
    <property type="evidence" value="ECO:0007669"/>
    <property type="project" value="UniProtKB-KW"/>
</dbReference>
<dbReference type="InterPro" id="IPR005263">
    <property type="entry name" value="DapA"/>
</dbReference>
<dbReference type="GeneID" id="19011681"/>
<evidence type="ECO:0000256" key="7">
    <source>
        <dbReference type="ARBA" id="ARBA00023154"/>
    </source>
</evidence>
<dbReference type="AlphaFoldDB" id="K8EN63"/>
<accession>K8EN63</accession>
<evidence type="ECO:0000256" key="5">
    <source>
        <dbReference type="ARBA" id="ARBA00022605"/>
    </source>
</evidence>
<dbReference type="CDD" id="cd00950">
    <property type="entry name" value="DHDPS"/>
    <property type="match status" value="1"/>
</dbReference>
<dbReference type="OrthoDB" id="191315at2759"/>
<dbReference type="EMBL" id="FO082265">
    <property type="protein sequence ID" value="CCO19682.1"/>
    <property type="molecule type" value="Genomic_DNA"/>
</dbReference>
<dbReference type="InterPro" id="IPR013785">
    <property type="entry name" value="Aldolase_TIM"/>
</dbReference>
<evidence type="ECO:0000256" key="6">
    <source>
        <dbReference type="ARBA" id="ARBA00022915"/>
    </source>
</evidence>
<dbReference type="STRING" id="41875.K8EN63"/>
<feature type="region of interest" description="Disordered" evidence="11">
    <location>
        <begin position="27"/>
        <end position="57"/>
    </location>
</feature>
<organism evidence="12 13">
    <name type="scientific">Bathycoccus prasinos</name>
    <dbReference type="NCBI Taxonomy" id="41875"/>
    <lineage>
        <taxon>Eukaryota</taxon>
        <taxon>Viridiplantae</taxon>
        <taxon>Chlorophyta</taxon>
        <taxon>Mamiellophyceae</taxon>
        <taxon>Mamiellales</taxon>
        <taxon>Bathycoccaceae</taxon>
        <taxon>Bathycoccus</taxon>
    </lineage>
</organism>
<dbReference type="Gene3D" id="3.20.20.70">
    <property type="entry name" value="Aldolase class I"/>
    <property type="match status" value="1"/>
</dbReference>
<dbReference type="RefSeq" id="XP_007509225.1">
    <property type="nucleotide sequence ID" value="XM_007509163.1"/>
</dbReference>
<dbReference type="InterPro" id="IPR020624">
    <property type="entry name" value="Schiff_base-form_aldolases_CS"/>
</dbReference>
<sequence length="385" mass="42195">MLSSCLCVSSSPKIVLEKHQQRMQTKTFTKTSCGFKNSPSPTKSSSSSRRDSSTRASIHTQVFATNNKSKSKQALVDEVKKCSLITAIKTPYLKSGKIDLPKYDVLVEQQIAGGVQGLVVGGTTGEGQLMSWDEHIMLIAHTSKIYGDDLLVIGNTGSNSTREAVHATSQGFAVGMDAALQINPYYGKTSRAGLMKHFGAVLDFGPTIVYNVPARTTQDIPSEVIFELAKHPNFAGVKECEGNERIRNYTKNGVTCWSGNDDEAHDAKWDAGAAGVISVTSNVAPKLMRELMLGPKPNPKLRDDLIPLMRWLFKEPNPIGVNTALAMLGCAEPVFRLPYAPYDEKTRQEGKKIMETVGLEHFVDAGDGARIRDVRDDEFILLDEW</sequence>
<dbReference type="PANTHER" id="PTHR12128">
    <property type="entry name" value="DIHYDRODIPICOLINATE SYNTHASE"/>
    <property type="match status" value="1"/>
</dbReference>
<keyword evidence="9" id="KW-0704">Schiff base</keyword>
<dbReference type="UniPathway" id="UPA00034">
    <property type="reaction ID" value="UER00017"/>
</dbReference>
<gene>
    <name evidence="12" type="ordered locus">Bathy14g01090</name>
</gene>
<dbReference type="InterPro" id="IPR020625">
    <property type="entry name" value="Schiff_base-form_aldolases_AS"/>
</dbReference>
<protein>
    <recommendedName>
        <fullName evidence="4">4-hydroxy-tetrahydrodipicolinate synthase</fullName>
        <ecNumber evidence="4">4.3.3.7</ecNumber>
    </recommendedName>
</protein>
<dbReference type="Proteomes" id="UP000198341">
    <property type="component" value="Chromosome 14"/>
</dbReference>